<name>A0A9X0A4A5_9CNID</name>
<evidence type="ECO:0000256" key="1">
    <source>
        <dbReference type="SAM" id="MobiDB-lite"/>
    </source>
</evidence>
<dbReference type="AlphaFoldDB" id="A0A9X0A4A5"/>
<dbReference type="OrthoDB" id="5976086at2759"/>
<evidence type="ECO:0000313" key="2">
    <source>
        <dbReference type="EMBL" id="KAJ7393201.1"/>
    </source>
</evidence>
<dbReference type="Proteomes" id="UP001163046">
    <property type="component" value="Unassembled WGS sequence"/>
</dbReference>
<feature type="compositionally biased region" description="Basic residues" evidence="1">
    <location>
        <begin position="235"/>
        <end position="257"/>
    </location>
</feature>
<keyword evidence="3" id="KW-1185">Reference proteome</keyword>
<feature type="region of interest" description="Disordered" evidence="1">
    <location>
        <begin position="223"/>
        <end position="275"/>
    </location>
</feature>
<sequence>MGNAITSAIKEQQEQNNQEATETMQMMSKMMVNRIAATSAKMENDAIEDKSLPIVAVVDKAQKYKIKVTSAPAKEIEDAIGEVMKGDFLGGLKDLITVGLNQMLGNTSAGETEKVDFHIVFANNSLLRIDYMMYKYEFSSKGIVQEVKNVFCYYLQVGVLDLEKVNPQILLYELTRAIGETRLPDAAKRLQNLALFAKDLYKVLHELDKSAVGSLEVVPSKPNTFSGGAEEKEQKRKKAILTRYHQHKHAPFFKRRASGSSGSGGSGPVQPTPPS</sequence>
<organism evidence="2 3">
    <name type="scientific">Desmophyllum pertusum</name>
    <dbReference type="NCBI Taxonomy" id="174260"/>
    <lineage>
        <taxon>Eukaryota</taxon>
        <taxon>Metazoa</taxon>
        <taxon>Cnidaria</taxon>
        <taxon>Anthozoa</taxon>
        <taxon>Hexacorallia</taxon>
        <taxon>Scleractinia</taxon>
        <taxon>Caryophylliina</taxon>
        <taxon>Caryophylliidae</taxon>
        <taxon>Desmophyllum</taxon>
    </lineage>
</organism>
<protein>
    <submittedName>
        <fullName evidence="2">Uncharacterized protein</fullName>
    </submittedName>
</protein>
<proteinExistence type="predicted"/>
<accession>A0A9X0A4A5</accession>
<comment type="caution">
    <text evidence="2">The sequence shown here is derived from an EMBL/GenBank/DDBJ whole genome shotgun (WGS) entry which is preliminary data.</text>
</comment>
<evidence type="ECO:0000313" key="3">
    <source>
        <dbReference type="Proteomes" id="UP001163046"/>
    </source>
</evidence>
<reference evidence="2" key="1">
    <citation type="submission" date="2023-01" db="EMBL/GenBank/DDBJ databases">
        <title>Genome assembly of the deep-sea coral Lophelia pertusa.</title>
        <authorList>
            <person name="Herrera S."/>
            <person name="Cordes E."/>
        </authorList>
    </citation>
    <scope>NUCLEOTIDE SEQUENCE</scope>
    <source>
        <strain evidence="2">USNM1676648</strain>
        <tissue evidence="2">Polyp</tissue>
    </source>
</reference>
<dbReference type="EMBL" id="MU825398">
    <property type="protein sequence ID" value="KAJ7393201.1"/>
    <property type="molecule type" value="Genomic_DNA"/>
</dbReference>
<gene>
    <name evidence="2" type="ORF">OS493_006169</name>
</gene>